<evidence type="ECO:0000256" key="2">
    <source>
        <dbReference type="ARBA" id="ARBA00022840"/>
    </source>
</evidence>
<dbReference type="InterPro" id="IPR003593">
    <property type="entry name" value="AAA+_ATPase"/>
</dbReference>
<dbReference type="GO" id="GO:0006355">
    <property type="term" value="P:regulation of DNA-templated transcription"/>
    <property type="evidence" value="ECO:0007669"/>
    <property type="project" value="InterPro"/>
</dbReference>
<dbReference type="InterPro" id="IPR009057">
    <property type="entry name" value="Homeodomain-like_sf"/>
</dbReference>
<evidence type="ECO:0000256" key="4">
    <source>
        <dbReference type="ARBA" id="ARBA00023163"/>
    </source>
</evidence>
<dbReference type="SUPFAM" id="SSF52540">
    <property type="entry name" value="P-loop containing nucleoside triphosphate hydrolases"/>
    <property type="match status" value="1"/>
</dbReference>
<dbReference type="PROSITE" id="PS50045">
    <property type="entry name" value="SIGMA54_INTERACT_4"/>
    <property type="match status" value="1"/>
</dbReference>
<dbReference type="GO" id="GO:0043565">
    <property type="term" value="F:sequence-specific DNA binding"/>
    <property type="evidence" value="ECO:0007669"/>
    <property type="project" value="InterPro"/>
</dbReference>
<dbReference type="Pfam" id="PF25601">
    <property type="entry name" value="AAA_lid_14"/>
    <property type="match status" value="1"/>
</dbReference>
<dbReference type="Gene3D" id="1.10.10.60">
    <property type="entry name" value="Homeodomain-like"/>
    <property type="match status" value="1"/>
</dbReference>
<evidence type="ECO:0000256" key="3">
    <source>
        <dbReference type="ARBA" id="ARBA00023015"/>
    </source>
</evidence>
<evidence type="ECO:0000313" key="6">
    <source>
        <dbReference type="EMBL" id="MRG91157.1"/>
    </source>
</evidence>
<dbReference type="PROSITE" id="PS00688">
    <property type="entry name" value="SIGMA54_INTERACT_3"/>
    <property type="match status" value="1"/>
</dbReference>
<organism evidence="6 7">
    <name type="scientific">Polyangium spumosum</name>
    <dbReference type="NCBI Taxonomy" id="889282"/>
    <lineage>
        <taxon>Bacteria</taxon>
        <taxon>Pseudomonadati</taxon>
        <taxon>Myxococcota</taxon>
        <taxon>Polyangia</taxon>
        <taxon>Polyangiales</taxon>
        <taxon>Polyangiaceae</taxon>
        <taxon>Polyangium</taxon>
    </lineage>
</organism>
<dbReference type="InterPro" id="IPR002078">
    <property type="entry name" value="Sigma_54_int"/>
</dbReference>
<dbReference type="PROSITE" id="PS00675">
    <property type="entry name" value="SIGMA54_INTERACT_1"/>
    <property type="match status" value="1"/>
</dbReference>
<dbReference type="SMART" id="SM00382">
    <property type="entry name" value="AAA"/>
    <property type="match status" value="1"/>
</dbReference>
<dbReference type="Gene3D" id="1.10.8.60">
    <property type="match status" value="1"/>
</dbReference>
<dbReference type="PRINTS" id="PR01590">
    <property type="entry name" value="HTHFIS"/>
</dbReference>
<dbReference type="CDD" id="cd00009">
    <property type="entry name" value="AAA"/>
    <property type="match status" value="1"/>
</dbReference>
<dbReference type="InterPro" id="IPR002197">
    <property type="entry name" value="HTH_Fis"/>
</dbReference>
<keyword evidence="1" id="KW-0547">Nucleotide-binding</keyword>
<accession>A0A6N7PH93</accession>
<dbReference type="SUPFAM" id="SSF46689">
    <property type="entry name" value="Homeodomain-like"/>
    <property type="match status" value="1"/>
</dbReference>
<evidence type="ECO:0000313" key="7">
    <source>
        <dbReference type="Proteomes" id="UP000440224"/>
    </source>
</evidence>
<keyword evidence="4" id="KW-0804">Transcription</keyword>
<sequence length="313" mass="34616">MWTQDPAMKAMFRVLERVAGDDVTVLVRGETGSGKELVAAAIHALSGRRKGPFRAINCAALPSHLLESELFGHARGAFTGAVRDTPGHVQLAHRGTLFLDEVAELPLELQAKLLRVVETRTVIPVGAREPVPVDVRFVSATHRALRKEVEAGRFRADLMYRLRVIPVFIPSLRERPDDIPLLVEKFMAERNETSRRKVERVAPAAMTILRRYSWPGNVRELKNVLAYAYAMGDGPTLAPADLPPELVDPKLSGAELVSPSPASEAHSENPEARRILEVLGRTGGNRQRAAQILGMSRVTLWRRMRELGLAEQA</sequence>
<dbReference type="EMBL" id="WJIE01000001">
    <property type="protein sequence ID" value="MRG91157.1"/>
    <property type="molecule type" value="Genomic_DNA"/>
</dbReference>
<protein>
    <submittedName>
        <fullName evidence="6">AAA domain-containing protein</fullName>
    </submittedName>
</protein>
<keyword evidence="2" id="KW-0067">ATP-binding</keyword>
<comment type="caution">
    <text evidence="6">The sequence shown here is derived from an EMBL/GenBank/DDBJ whole genome shotgun (WGS) entry which is preliminary data.</text>
</comment>
<feature type="domain" description="Sigma-54 factor interaction" evidence="5">
    <location>
        <begin position="1"/>
        <end position="230"/>
    </location>
</feature>
<gene>
    <name evidence="6" type="ORF">GF068_04370</name>
</gene>
<dbReference type="GO" id="GO:0005524">
    <property type="term" value="F:ATP binding"/>
    <property type="evidence" value="ECO:0007669"/>
    <property type="project" value="UniProtKB-KW"/>
</dbReference>
<dbReference type="Pfam" id="PF02954">
    <property type="entry name" value="HTH_8"/>
    <property type="match status" value="1"/>
</dbReference>
<dbReference type="AlphaFoldDB" id="A0A6N7PH93"/>
<dbReference type="Proteomes" id="UP000440224">
    <property type="component" value="Unassembled WGS sequence"/>
</dbReference>
<name>A0A6N7PH93_9BACT</name>
<dbReference type="PANTHER" id="PTHR32071">
    <property type="entry name" value="TRANSCRIPTIONAL REGULATORY PROTEIN"/>
    <property type="match status" value="1"/>
</dbReference>
<dbReference type="InterPro" id="IPR025944">
    <property type="entry name" value="Sigma_54_int_dom_CS"/>
</dbReference>
<dbReference type="OrthoDB" id="5413348at2"/>
<dbReference type="InterPro" id="IPR025662">
    <property type="entry name" value="Sigma_54_int_dom_ATP-bd_1"/>
</dbReference>
<dbReference type="Gene3D" id="3.40.50.300">
    <property type="entry name" value="P-loop containing nucleotide triphosphate hydrolases"/>
    <property type="match status" value="1"/>
</dbReference>
<reference evidence="6 7" key="1">
    <citation type="submission" date="2019-10" db="EMBL/GenBank/DDBJ databases">
        <title>A soil myxobacterium in the family Polyangiaceae.</title>
        <authorList>
            <person name="Li Y."/>
            <person name="Wang J."/>
        </authorList>
    </citation>
    <scope>NUCLEOTIDE SEQUENCE [LARGE SCALE GENOMIC DNA]</scope>
    <source>
        <strain evidence="6 7">DSM 14734</strain>
    </source>
</reference>
<proteinExistence type="predicted"/>
<keyword evidence="3" id="KW-0805">Transcription regulation</keyword>
<dbReference type="InterPro" id="IPR027417">
    <property type="entry name" value="P-loop_NTPase"/>
</dbReference>
<dbReference type="FunFam" id="3.40.50.300:FF:000006">
    <property type="entry name" value="DNA-binding transcriptional regulator NtrC"/>
    <property type="match status" value="1"/>
</dbReference>
<evidence type="ECO:0000256" key="1">
    <source>
        <dbReference type="ARBA" id="ARBA00022741"/>
    </source>
</evidence>
<keyword evidence="7" id="KW-1185">Reference proteome</keyword>
<dbReference type="InterPro" id="IPR058031">
    <property type="entry name" value="AAA_lid_NorR"/>
</dbReference>
<evidence type="ECO:0000259" key="5">
    <source>
        <dbReference type="PROSITE" id="PS50045"/>
    </source>
</evidence>
<dbReference type="Pfam" id="PF00158">
    <property type="entry name" value="Sigma54_activat"/>
    <property type="match status" value="1"/>
</dbReference>